<dbReference type="EMBL" id="BK032759">
    <property type="protein sequence ID" value="DAF58883.1"/>
    <property type="molecule type" value="Genomic_DNA"/>
</dbReference>
<proteinExistence type="predicted"/>
<name>A0A8S5T791_9CAUD</name>
<evidence type="ECO:0000313" key="1">
    <source>
        <dbReference type="EMBL" id="DAF58883.1"/>
    </source>
</evidence>
<organism evidence="1">
    <name type="scientific">Siphoviridae sp. ctxMM9</name>
    <dbReference type="NCBI Taxonomy" id="2827973"/>
    <lineage>
        <taxon>Viruses</taxon>
        <taxon>Duplodnaviria</taxon>
        <taxon>Heunggongvirae</taxon>
        <taxon>Uroviricota</taxon>
        <taxon>Caudoviricetes</taxon>
    </lineage>
</organism>
<sequence>MPLKLYKNKPSKRNSIMKILMMRMPPILMTLNLLSMKRCMKMTREK</sequence>
<protein>
    <submittedName>
        <fullName evidence="1">Uncharacterized protein</fullName>
    </submittedName>
</protein>
<reference evidence="1" key="1">
    <citation type="journal article" date="2021" name="Proc. Natl. Acad. Sci. U.S.A.">
        <title>A Catalog of Tens of Thousands of Viruses from Human Metagenomes Reveals Hidden Associations with Chronic Diseases.</title>
        <authorList>
            <person name="Tisza M.J."/>
            <person name="Buck C.B."/>
        </authorList>
    </citation>
    <scope>NUCLEOTIDE SEQUENCE</scope>
    <source>
        <strain evidence="1">CtxMM9</strain>
    </source>
</reference>
<accession>A0A8S5T791</accession>